<evidence type="ECO:0000313" key="4">
    <source>
        <dbReference type="EMBL" id="AKJ20270.1"/>
    </source>
</evidence>
<geneLocation type="plasmid" evidence="3">
    <name>p109/9</name>
</geneLocation>
<proteinExistence type="predicted"/>
<feature type="transmembrane region" description="Helical" evidence="1">
    <location>
        <begin position="43"/>
        <end position="64"/>
    </location>
</feature>
<protein>
    <submittedName>
        <fullName evidence="2">Putative membrane protein</fullName>
    </submittedName>
</protein>
<evidence type="ECO:0000313" key="2">
    <source>
        <dbReference type="EMBL" id="AKJ19890.1"/>
    </source>
</evidence>
<sequence length="157" mass="18162">MLMVGCWWIVSCSTISNPKRRRKTKPKRVNQKLKISNRRGVRIMELGIMVCIVLLLSLAAVWISNKTVGLLEIHYFKRPLSMEYAAWLRVMCAGLLFIFIQMVPAFTFLYTLKLVALLNLGVQTMKLNGVYKFKRTGMMPPKDAPHDLGRFNPFRKK</sequence>
<keyword evidence="1" id="KW-0812">Transmembrane</keyword>
<geneLocation type="plasmid" evidence="4">
    <name>pB71</name>
</geneLocation>
<accession>A0A0G3B9E7</accession>
<name>A0A0G3B9E7_SALTM</name>
<dbReference type="EMBL" id="KP899805">
    <property type="protein sequence ID" value="AKJ20089.1"/>
    <property type="molecule type" value="Genomic_DNA"/>
</dbReference>
<dbReference type="AlphaFoldDB" id="A0A0G3B9E7"/>
<organism evidence="3">
    <name type="scientific">Salmonella typhimurium</name>
    <dbReference type="NCBI Taxonomy" id="90371"/>
    <lineage>
        <taxon>Bacteria</taxon>
        <taxon>Pseudomonadati</taxon>
        <taxon>Pseudomonadota</taxon>
        <taxon>Gammaproteobacteria</taxon>
        <taxon>Enterobacterales</taxon>
        <taxon>Enterobacteriaceae</taxon>
        <taxon>Salmonella</taxon>
    </lineage>
</organism>
<dbReference type="EMBL" id="KP899804">
    <property type="protein sequence ID" value="AKJ19890.1"/>
    <property type="molecule type" value="Genomic_DNA"/>
</dbReference>
<keyword evidence="1" id="KW-1133">Transmembrane helix</keyword>
<keyword evidence="1" id="KW-0472">Membrane</keyword>
<evidence type="ECO:0000256" key="1">
    <source>
        <dbReference type="SAM" id="Phobius"/>
    </source>
</evidence>
<keyword evidence="3" id="KW-0614">Plasmid</keyword>
<evidence type="ECO:0000313" key="3">
    <source>
        <dbReference type="EMBL" id="AKJ20089.1"/>
    </source>
</evidence>
<geneLocation type="plasmid" evidence="2">
    <name>pF8475</name>
</geneLocation>
<dbReference type="EMBL" id="KP899806">
    <property type="protein sequence ID" value="AKJ20270.1"/>
    <property type="molecule type" value="Genomic_DNA"/>
</dbReference>
<feature type="transmembrane region" description="Helical" evidence="1">
    <location>
        <begin position="84"/>
        <end position="110"/>
    </location>
</feature>
<reference evidence="3" key="1">
    <citation type="submission" date="2015-03" db="EMBL/GenBank/DDBJ databases">
        <title>Complete genome sequences of four Salmonella Typhimurium IncHI1 plasmids and their characteristics.</title>
        <authorList>
            <person name="Kubasova T."/>
            <person name="Matiasovicova J."/>
            <person name="Cejkova D."/>
            <person name="Sekelova Z."/>
            <person name="Polansky O."/>
            <person name="Medvecky M."/>
            <person name="Rychlik I."/>
            <person name="Juricova H."/>
        </authorList>
    </citation>
    <scope>NUCLEOTIDE SEQUENCE</scope>
    <source>
        <strain evidence="3">109/9</strain>
        <strain evidence="4">B71</strain>
        <strain evidence="2">F8475</strain>
        <plasmid evidence="3">p109/9</plasmid>
        <plasmid evidence="4">pB71</plasmid>
        <plasmid evidence="2">pF8475</plasmid>
    </source>
</reference>